<dbReference type="AlphaFoldDB" id="A0A921KS38"/>
<protein>
    <recommendedName>
        <fullName evidence="3">Minor tail protein</fullName>
    </recommendedName>
</protein>
<gene>
    <name evidence="1" type="ORF">K8W24_15985</name>
</gene>
<reference evidence="1" key="1">
    <citation type="journal article" date="2021" name="PeerJ">
        <title>Extensive microbial diversity within the chicken gut microbiome revealed by metagenomics and culture.</title>
        <authorList>
            <person name="Gilroy R."/>
            <person name="Ravi A."/>
            <person name="Getino M."/>
            <person name="Pursley I."/>
            <person name="Horton D.L."/>
            <person name="Alikhan N.F."/>
            <person name="Baker D."/>
            <person name="Gharbi K."/>
            <person name="Hall N."/>
            <person name="Watson M."/>
            <person name="Adriaenssens E.M."/>
            <person name="Foster-Nyarko E."/>
            <person name="Jarju S."/>
            <person name="Secka A."/>
            <person name="Antonio M."/>
            <person name="Oren A."/>
            <person name="Chaudhuri R.R."/>
            <person name="La Ragione R."/>
            <person name="Hildebrand F."/>
            <person name="Pallen M.J."/>
        </authorList>
    </citation>
    <scope>NUCLEOTIDE SEQUENCE</scope>
    <source>
        <strain evidence="1">1647</strain>
    </source>
</reference>
<comment type="caution">
    <text evidence="1">The sequence shown here is derived from an EMBL/GenBank/DDBJ whole genome shotgun (WGS) entry which is preliminary data.</text>
</comment>
<reference evidence="1" key="2">
    <citation type="submission" date="2021-09" db="EMBL/GenBank/DDBJ databases">
        <authorList>
            <person name="Gilroy R."/>
        </authorList>
    </citation>
    <scope>NUCLEOTIDE SEQUENCE</scope>
    <source>
        <strain evidence="1">1647</strain>
    </source>
</reference>
<organism evidence="1 2">
    <name type="scientific">Brachybacterium paraconglomeratum</name>
    <dbReference type="NCBI Taxonomy" id="173362"/>
    <lineage>
        <taxon>Bacteria</taxon>
        <taxon>Bacillati</taxon>
        <taxon>Actinomycetota</taxon>
        <taxon>Actinomycetes</taxon>
        <taxon>Micrococcales</taxon>
        <taxon>Dermabacteraceae</taxon>
        <taxon>Brachybacterium</taxon>
    </lineage>
</organism>
<evidence type="ECO:0000313" key="1">
    <source>
        <dbReference type="EMBL" id="HJF51263.1"/>
    </source>
</evidence>
<dbReference type="Proteomes" id="UP000775129">
    <property type="component" value="Unassembled WGS sequence"/>
</dbReference>
<name>A0A921KS38_9MICO</name>
<accession>A0A921KS38</accession>
<proteinExistence type="predicted"/>
<evidence type="ECO:0008006" key="3">
    <source>
        <dbReference type="Google" id="ProtNLM"/>
    </source>
</evidence>
<dbReference type="EMBL" id="DYWO01000474">
    <property type="protein sequence ID" value="HJF51263.1"/>
    <property type="molecule type" value="Genomic_DNA"/>
</dbReference>
<sequence>MDGRRGAQLDITADGTWSIPLNGIEDFSVTASKAQLRRLERAWWSYMRTSVAVSWQREDGTLDAWVAGPVMGPPAESKTTATLACRGIGTVFEKRVVLDREPVASPDDPQTALMKSVVSLTGMSLGTIAQEVVKHAVAKVGGTLPIVYGTPRETGSTLNRRNYEGFNLSNNGAWKRLTELTKVRNGPDVMFRPRWNDEGTHLEWVMVNGTAAQPTIAQDWTMDLDTTSTKSPVASVDVKTDAGRIANRVYWTGAGEGAGILARVVQDLSRLDDQMPLLEAVGSTSDSENGDLIRDHAEAELAAARAPVTQISVKIDGADQRCEIGRWHVGDAANLTLGDVWLTVPPGTTAKRIISAKGSWKSAMVDLEFQDDGPVEYEDEEAT</sequence>
<evidence type="ECO:0000313" key="2">
    <source>
        <dbReference type="Proteomes" id="UP000775129"/>
    </source>
</evidence>